<reference evidence="2" key="1">
    <citation type="submission" date="2022-10" db="EMBL/GenBank/DDBJ databases">
        <title>Description of Fervidibacillus gen. nov. in the family Fervidibacillaceae fam. nov. with two species, Fervidibacillus albus sp. nov., and Fervidibacillus halotolerans sp. nov., isolated from tidal flat sediments.</title>
        <authorList>
            <person name="Kwon K.K."/>
            <person name="Yang S.-H."/>
        </authorList>
    </citation>
    <scope>NUCLEOTIDE SEQUENCE</scope>
    <source>
        <strain evidence="2">JCM 19140</strain>
    </source>
</reference>
<sequence length="249" mass="29246">MVQALDEFYRYQDSYEQQADYTYSNRQSVAYKCTVIIMLLIAAAFVVFMIGVAIARFMEMQIIPGLLVLLYAGIICAAFGYFAYRFYKLLLHEATFQLREDGFFYKIKNRKTLELRSFFLPFREMESVTMGRYLLLDKPSKYGRSTYFVGVDFAMKGKTDAGEWIVVHFGMKDIEEIRRWIARYQAQQIPLYFTNVALKNLTVAGYNALEKFPYLYETSNWPLTDKKIEKELPKNWDGKNPIYSDLPTK</sequence>
<keyword evidence="1" id="KW-1133">Transmembrane helix</keyword>
<proteinExistence type="predicted"/>
<protein>
    <submittedName>
        <fullName evidence="2">Uncharacterized protein</fullName>
    </submittedName>
</protein>
<keyword evidence="1" id="KW-0472">Membrane</keyword>
<name>A0AAE3LPE2_9BACI</name>
<feature type="transmembrane region" description="Helical" evidence="1">
    <location>
        <begin position="35"/>
        <end position="56"/>
    </location>
</feature>
<dbReference type="Proteomes" id="UP001209318">
    <property type="component" value="Unassembled WGS sequence"/>
</dbReference>
<accession>A0AAE3LPE2</accession>
<organism evidence="2 3">
    <name type="scientific">Perspicuibacillus lycopersici</name>
    <dbReference type="NCBI Taxonomy" id="1325689"/>
    <lineage>
        <taxon>Bacteria</taxon>
        <taxon>Bacillati</taxon>
        <taxon>Bacillota</taxon>
        <taxon>Bacilli</taxon>
        <taxon>Bacillales</taxon>
        <taxon>Bacillaceae</taxon>
        <taxon>Perspicuibacillus</taxon>
    </lineage>
</organism>
<comment type="caution">
    <text evidence="2">The sequence shown here is derived from an EMBL/GenBank/DDBJ whole genome shotgun (WGS) entry which is preliminary data.</text>
</comment>
<dbReference type="AlphaFoldDB" id="A0AAE3LPE2"/>
<evidence type="ECO:0000256" key="1">
    <source>
        <dbReference type="SAM" id="Phobius"/>
    </source>
</evidence>
<evidence type="ECO:0000313" key="3">
    <source>
        <dbReference type="Proteomes" id="UP001209318"/>
    </source>
</evidence>
<evidence type="ECO:0000313" key="2">
    <source>
        <dbReference type="EMBL" id="MCU9614862.1"/>
    </source>
</evidence>
<dbReference type="RefSeq" id="WP_263074183.1">
    <property type="nucleotide sequence ID" value="NZ_JAOUSF010000005.1"/>
</dbReference>
<gene>
    <name evidence="2" type="ORF">OEV98_15060</name>
</gene>
<keyword evidence="1" id="KW-0812">Transmembrane</keyword>
<dbReference type="EMBL" id="JAOUSF010000005">
    <property type="protein sequence ID" value="MCU9614862.1"/>
    <property type="molecule type" value="Genomic_DNA"/>
</dbReference>
<keyword evidence="3" id="KW-1185">Reference proteome</keyword>
<feature type="transmembrane region" description="Helical" evidence="1">
    <location>
        <begin position="62"/>
        <end position="84"/>
    </location>
</feature>